<dbReference type="AlphaFoldDB" id="A0A183J1S8"/>
<name>A0A183J1S8_9BILA</name>
<gene>
    <name evidence="1" type="ORF">SBAD_LOCUS9826</name>
</gene>
<reference evidence="3" key="1">
    <citation type="submission" date="2016-06" db="UniProtKB">
        <authorList>
            <consortium name="WormBaseParasite"/>
        </authorList>
    </citation>
    <scope>IDENTIFICATION</scope>
</reference>
<keyword evidence="2" id="KW-1185">Reference proteome</keyword>
<dbReference type="WBParaSite" id="SBAD_0001017701-mRNA-1">
    <property type="protein sequence ID" value="SBAD_0001017701-mRNA-1"/>
    <property type="gene ID" value="SBAD_0001017701"/>
</dbReference>
<accession>A0A183J1S8</accession>
<evidence type="ECO:0000313" key="1">
    <source>
        <dbReference type="EMBL" id="VDP26418.1"/>
    </source>
</evidence>
<protein>
    <submittedName>
        <fullName evidence="1 3">Uncharacterized protein</fullName>
    </submittedName>
</protein>
<evidence type="ECO:0000313" key="2">
    <source>
        <dbReference type="Proteomes" id="UP000270296"/>
    </source>
</evidence>
<dbReference type="EMBL" id="UZAM01013229">
    <property type="protein sequence ID" value="VDP26418.1"/>
    <property type="molecule type" value="Genomic_DNA"/>
</dbReference>
<organism evidence="3">
    <name type="scientific">Soboliphyme baturini</name>
    <dbReference type="NCBI Taxonomy" id="241478"/>
    <lineage>
        <taxon>Eukaryota</taxon>
        <taxon>Metazoa</taxon>
        <taxon>Ecdysozoa</taxon>
        <taxon>Nematoda</taxon>
        <taxon>Enoplea</taxon>
        <taxon>Dorylaimia</taxon>
        <taxon>Dioctophymatida</taxon>
        <taxon>Dioctophymatoidea</taxon>
        <taxon>Soboliphymatidae</taxon>
        <taxon>Soboliphyme</taxon>
    </lineage>
</organism>
<sequence>MFTRSLAVEDDFFLLNDSFRRTSDSLRGSAAGPLIATLNKLTEASRGSVCLTAAAVPTIAPAVVPLPARVQCFRCISHTLVC</sequence>
<proteinExistence type="predicted"/>
<evidence type="ECO:0000313" key="3">
    <source>
        <dbReference type="WBParaSite" id="SBAD_0001017701-mRNA-1"/>
    </source>
</evidence>
<dbReference type="Proteomes" id="UP000270296">
    <property type="component" value="Unassembled WGS sequence"/>
</dbReference>
<reference evidence="1 2" key="2">
    <citation type="submission" date="2018-11" db="EMBL/GenBank/DDBJ databases">
        <authorList>
            <consortium name="Pathogen Informatics"/>
        </authorList>
    </citation>
    <scope>NUCLEOTIDE SEQUENCE [LARGE SCALE GENOMIC DNA]</scope>
</reference>